<sequence length="204" mass="22601">MDVSPASVSDNPTAASSSVSEPNDIEASPRGKKLYYEEELENSLAYPFEGTNNVGAAALDDILSLLKPETFNWADDVEDSVDHTSPEVSLFVIVSPPKPLFSGRLMRQAVTLWQAMKFVDPILYRGDWEDLKFSGRELLKAITGQAFQFYTPAGTWQHDTHQPDIQQPIVDPSNPQFYASEKGLPLNGWLTGKEYGGESNTDEN</sequence>
<dbReference type="AlphaFoldDB" id="A0A8A1LWX1"/>
<reference evidence="2" key="1">
    <citation type="submission" date="2021-01" db="EMBL/GenBank/DDBJ databases">
        <title>Chromosome-level genome assembly of a human fungal pathogen reveals clustering of transcriptionally co-regulated genes.</title>
        <authorList>
            <person name="Voorhies M."/>
            <person name="Cohen S."/>
            <person name="Shea T.P."/>
            <person name="Petrus S."/>
            <person name="Munoz J.F."/>
            <person name="Poplawski S."/>
            <person name="Goldman W.E."/>
            <person name="Michael T."/>
            <person name="Cuomo C.A."/>
            <person name="Sil A."/>
            <person name="Beyhan S."/>
        </authorList>
    </citation>
    <scope>NUCLEOTIDE SEQUENCE</scope>
    <source>
        <strain evidence="2">WU24</strain>
    </source>
</reference>
<evidence type="ECO:0000313" key="3">
    <source>
        <dbReference type="Proteomes" id="UP000663671"/>
    </source>
</evidence>
<accession>A0A8A1LWX1</accession>
<evidence type="ECO:0000313" key="2">
    <source>
        <dbReference type="EMBL" id="QSS58646.1"/>
    </source>
</evidence>
<dbReference type="EMBL" id="CP069109">
    <property type="protein sequence ID" value="QSS58646.1"/>
    <property type="molecule type" value="Genomic_DNA"/>
</dbReference>
<name>A0A8A1LWX1_AJECA</name>
<feature type="region of interest" description="Disordered" evidence="1">
    <location>
        <begin position="1"/>
        <end position="31"/>
    </location>
</feature>
<feature type="compositionally biased region" description="Polar residues" evidence="1">
    <location>
        <begin position="1"/>
        <end position="21"/>
    </location>
</feature>
<gene>
    <name evidence="2" type="ORF">I7I51_08074</name>
</gene>
<proteinExistence type="predicted"/>
<protein>
    <submittedName>
        <fullName evidence="2">Uncharacterized protein</fullName>
    </submittedName>
</protein>
<evidence type="ECO:0000256" key="1">
    <source>
        <dbReference type="SAM" id="MobiDB-lite"/>
    </source>
</evidence>
<dbReference type="Proteomes" id="UP000663671">
    <property type="component" value="Chromosome 2"/>
</dbReference>
<dbReference type="OrthoDB" id="5421702at2759"/>
<dbReference type="VEuPathDB" id="FungiDB:I7I51_08074"/>
<organism evidence="2 3">
    <name type="scientific">Ajellomyces capsulatus</name>
    <name type="common">Darling's disease fungus</name>
    <name type="synonym">Histoplasma capsulatum</name>
    <dbReference type="NCBI Taxonomy" id="5037"/>
    <lineage>
        <taxon>Eukaryota</taxon>
        <taxon>Fungi</taxon>
        <taxon>Dikarya</taxon>
        <taxon>Ascomycota</taxon>
        <taxon>Pezizomycotina</taxon>
        <taxon>Eurotiomycetes</taxon>
        <taxon>Eurotiomycetidae</taxon>
        <taxon>Onygenales</taxon>
        <taxon>Ajellomycetaceae</taxon>
        <taxon>Histoplasma</taxon>
    </lineage>
</organism>